<feature type="region of interest" description="Disordered" evidence="6">
    <location>
        <begin position="195"/>
        <end position="229"/>
    </location>
</feature>
<keyword evidence="4" id="KW-0862">Zinc</keyword>
<evidence type="ECO:0000256" key="3">
    <source>
        <dbReference type="ARBA" id="ARBA00022771"/>
    </source>
</evidence>
<reference evidence="9" key="2">
    <citation type="submission" date="2020-04" db="EMBL/GenBank/DDBJ databases">
        <authorList>
            <consortium name="NCBI Genome Project"/>
        </authorList>
    </citation>
    <scope>NUCLEOTIDE SEQUENCE</scope>
    <source>
        <strain evidence="9">CBS 342.82</strain>
    </source>
</reference>
<evidence type="ECO:0000256" key="4">
    <source>
        <dbReference type="ARBA" id="ARBA00022833"/>
    </source>
</evidence>
<dbReference type="Proteomes" id="UP000504637">
    <property type="component" value="Unplaced"/>
</dbReference>
<feature type="region of interest" description="Disordered" evidence="6">
    <location>
        <begin position="510"/>
        <end position="539"/>
    </location>
</feature>
<keyword evidence="8" id="KW-1185">Reference proteome</keyword>
<dbReference type="SMART" id="SM00355">
    <property type="entry name" value="ZnF_C2H2"/>
    <property type="match status" value="4"/>
</dbReference>
<proteinExistence type="predicted"/>
<reference evidence="9" key="1">
    <citation type="submission" date="2020-01" db="EMBL/GenBank/DDBJ databases">
        <authorList>
            <consortium name="DOE Joint Genome Institute"/>
            <person name="Haridas S."/>
            <person name="Albert R."/>
            <person name="Binder M."/>
            <person name="Bloem J."/>
            <person name="Labutti K."/>
            <person name="Salamov A."/>
            <person name="Andreopoulos B."/>
            <person name="Baker S.E."/>
            <person name="Barry K."/>
            <person name="Bills G."/>
            <person name="Bluhm B.H."/>
            <person name="Cannon C."/>
            <person name="Castanera R."/>
            <person name="Culley D.E."/>
            <person name="Daum C."/>
            <person name="Ezra D."/>
            <person name="Gonzalez J.B."/>
            <person name="Henrissat B."/>
            <person name="Kuo A."/>
            <person name="Liang C."/>
            <person name="Lipzen A."/>
            <person name="Lutzoni F."/>
            <person name="Magnuson J."/>
            <person name="Mondo S."/>
            <person name="Nolan M."/>
            <person name="Ohm R."/>
            <person name="Pangilinan J."/>
            <person name="Park H.-J."/>
            <person name="Ramirez L."/>
            <person name="Alfaro M."/>
            <person name="Sun H."/>
            <person name="Tritt A."/>
            <person name="Yoshinaga Y."/>
            <person name="Zwiers L.-H."/>
            <person name="Turgeon B.G."/>
            <person name="Goodwin S.B."/>
            <person name="Spatafora J.W."/>
            <person name="Crous P.W."/>
            <person name="Grigoriev I.V."/>
        </authorList>
    </citation>
    <scope>NUCLEOTIDE SEQUENCE</scope>
    <source>
        <strain evidence="9">CBS 342.82</strain>
    </source>
</reference>
<evidence type="ECO:0000256" key="5">
    <source>
        <dbReference type="PROSITE-ProRule" id="PRU00042"/>
    </source>
</evidence>
<evidence type="ECO:0000313" key="9">
    <source>
        <dbReference type="RefSeq" id="XP_033463988.1"/>
    </source>
</evidence>
<feature type="compositionally biased region" description="Polar residues" evidence="6">
    <location>
        <begin position="327"/>
        <end position="348"/>
    </location>
</feature>
<keyword evidence="3 5" id="KW-0863">Zinc-finger</keyword>
<feature type="region of interest" description="Disordered" evidence="6">
    <location>
        <begin position="1056"/>
        <end position="1085"/>
    </location>
</feature>
<name>A0A6J3MJ49_9PEZI</name>
<evidence type="ECO:0000256" key="6">
    <source>
        <dbReference type="SAM" id="MobiDB-lite"/>
    </source>
</evidence>
<feature type="domain" description="C2H2-type" evidence="7">
    <location>
        <begin position="101"/>
        <end position="129"/>
    </location>
</feature>
<dbReference type="PROSITE" id="PS50157">
    <property type="entry name" value="ZINC_FINGER_C2H2_2"/>
    <property type="match status" value="2"/>
</dbReference>
<dbReference type="PANTHER" id="PTHR24409:SF295">
    <property type="entry name" value="AZ2-RELATED"/>
    <property type="match status" value="1"/>
</dbReference>
<keyword evidence="2" id="KW-0677">Repeat</keyword>
<dbReference type="OrthoDB" id="5311681at2759"/>
<protein>
    <recommendedName>
        <fullName evidence="7">C2H2-type domain-containing protein</fullName>
    </recommendedName>
</protein>
<keyword evidence="1" id="KW-0479">Metal-binding</keyword>
<dbReference type="PROSITE" id="PS00028">
    <property type="entry name" value="ZINC_FINGER_C2H2_1"/>
    <property type="match status" value="2"/>
</dbReference>
<dbReference type="GO" id="GO:0005634">
    <property type="term" value="C:nucleus"/>
    <property type="evidence" value="ECO:0007669"/>
    <property type="project" value="TreeGrafter"/>
</dbReference>
<gene>
    <name evidence="9" type="ORF">K489DRAFT_366171</name>
</gene>
<dbReference type="AlphaFoldDB" id="A0A6J3MJ49"/>
<dbReference type="GeneID" id="54360546"/>
<feature type="region of interest" description="Disordered" evidence="6">
    <location>
        <begin position="322"/>
        <end position="352"/>
    </location>
</feature>
<reference evidence="9" key="3">
    <citation type="submission" date="2025-08" db="UniProtKB">
        <authorList>
            <consortium name="RefSeq"/>
        </authorList>
    </citation>
    <scope>IDENTIFICATION</scope>
    <source>
        <strain evidence="9">CBS 342.82</strain>
    </source>
</reference>
<accession>A0A6J3MJ49</accession>
<feature type="compositionally biased region" description="Low complexity" evidence="6">
    <location>
        <begin position="1065"/>
        <end position="1080"/>
    </location>
</feature>
<evidence type="ECO:0000313" key="8">
    <source>
        <dbReference type="Proteomes" id="UP000504637"/>
    </source>
</evidence>
<evidence type="ECO:0000256" key="2">
    <source>
        <dbReference type="ARBA" id="ARBA00022737"/>
    </source>
</evidence>
<dbReference type="InterPro" id="IPR013087">
    <property type="entry name" value="Znf_C2H2_type"/>
</dbReference>
<evidence type="ECO:0000259" key="7">
    <source>
        <dbReference type="PROSITE" id="PS50157"/>
    </source>
</evidence>
<dbReference type="GO" id="GO:0008270">
    <property type="term" value="F:zinc ion binding"/>
    <property type="evidence" value="ECO:0007669"/>
    <property type="project" value="UniProtKB-KW"/>
</dbReference>
<organism evidence="9">
    <name type="scientific">Dissoconium aciculare CBS 342.82</name>
    <dbReference type="NCBI Taxonomy" id="1314786"/>
    <lineage>
        <taxon>Eukaryota</taxon>
        <taxon>Fungi</taxon>
        <taxon>Dikarya</taxon>
        <taxon>Ascomycota</taxon>
        <taxon>Pezizomycotina</taxon>
        <taxon>Dothideomycetes</taxon>
        <taxon>Dothideomycetidae</taxon>
        <taxon>Mycosphaerellales</taxon>
        <taxon>Dissoconiaceae</taxon>
        <taxon>Dissoconium</taxon>
    </lineage>
</organism>
<dbReference type="GO" id="GO:0000977">
    <property type="term" value="F:RNA polymerase II transcription regulatory region sequence-specific DNA binding"/>
    <property type="evidence" value="ECO:0007669"/>
    <property type="project" value="TreeGrafter"/>
</dbReference>
<dbReference type="GO" id="GO:0000981">
    <property type="term" value="F:DNA-binding transcription factor activity, RNA polymerase II-specific"/>
    <property type="evidence" value="ECO:0007669"/>
    <property type="project" value="TreeGrafter"/>
</dbReference>
<evidence type="ECO:0000256" key="1">
    <source>
        <dbReference type="ARBA" id="ARBA00022723"/>
    </source>
</evidence>
<dbReference type="PANTHER" id="PTHR24409">
    <property type="entry name" value="ZINC FINGER PROTEIN 142"/>
    <property type="match status" value="1"/>
</dbReference>
<feature type="domain" description="C2H2-type" evidence="7">
    <location>
        <begin position="386"/>
        <end position="416"/>
    </location>
</feature>
<sequence>MATPSKHSSRYDENIDEFQMTPAYFRENPVRCDKLGGGCNKRFADVIEMKLHKFEQPDHFYCKTCDVDCESYDALTQHKVDVMAPYIEKRVRPSEVKPKHIVCEFCGRDFPTFGGRKLHRQQVHPAQQDLVCLARACQGHFVRAADLVKHWEEDRCPGISRYQFLVAIQQKHIMRQIMVDPRNFINKRYGEADDNATESSLMSHHSGDQKVGSGALQAPLQRNRDNQKKAADLLEDKVESWPGLPNAIQARPRKCYELVSRQGQSLQTTSGHGGKSYADMVDCWSSTSSVTRDQLSETMGRSILHEHSPSTAKIGSATGLRPWQSRAGESSQSLHSRSTNDALSQSERSLAPVPKGQDLMTARWWDKTRTQEYNLETFHNPIENRYRCPFADCEREFNWEDELAIHIQEWHAKVQFRCLCVKLFKTAAALVAHSESPGSKCNASKDPAFREMIHLMTGGFLQAHTVEQPGILPVNTHSQALTLRRGAAYGVMETNTFGERVALVEISVPSDTSSSHRPLFSCTRSSTESPDQAQRQASSSDTHLPRCIYIRLIGGNYGNLGNAAAILSGLCSSRANNPEVSWVLTTAPCADLQDKPRLHFVVMTILKADSRQYVYVYEYESACCRVGDLILDDTSINITPMKNDCVSNTRLSNCPRPGEVNTETMSNGNGGVAPDRRPSSLMRAYHEIPLSAQYTSPVSNGPDATQAQRCSSPVTLPLNLILLIISYLDEIGDIARATRTCRLLYYMTLPQLYESVNLSTTARPRNGPLNKVTRHGIGSPFMMALNGLISNPHAALVKQFRLRGKWQESNATNGNRESNSDGRVSDSTMMLNIITRSIAARMSKLQSIAWELQDCLPLTTMYQGIASHSTLTRLTIRFPSPQSAPRVVTIVPPMPNLRAFTALEIDPEGNPDDFSKMLLESRKLEDLRFHFTSRIRRQGFPIIDFEGMFWRLCRQAGYTLRLKHFALQNFVAKGKLTIEPGLFDVETLQSVCILDSFGEGENEFRAFLSAEEPQHVDVGKIDTNFRKMRCNEVLPQFVAALRRRPQSIHSFIMVGTKKSRRVRQRSQTSSTSSSNTTASNPPSPSWDPAALTRVYLQALTQIQGASLRILLLSDEFELSKEQLGNVVRCCPNLEQFGFGLDDPDHNLVRILMPFLTKLQCMRILDNDQSQEHMRVVSDEDRMMTMSTAVARVGNTSVKYVGVAQTLYRIGGMIEYLTEDGTPEMRRIITRADLAEVQKYALWGSDCLDIAADEYGPFST</sequence>
<dbReference type="RefSeq" id="XP_033463988.1">
    <property type="nucleotide sequence ID" value="XM_033602746.1"/>
</dbReference>